<protein>
    <submittedName>
        <fullName evidence="1">Uncharacterized protein</fullName>
    </submittedName>
</protein>
<keyword evidence="2" id="KW-1185">Reference proteome</keyword>
<name>A0A8J3IUD0_9CHLR</name>
<comment type="caution">
    <text evidence="1">The sequence shown here is derived from an EMBL/GenBank/DDBJ whole genome shotgun (WGS) entry which is preliminary data.</text>
</comment>
<dbReference type="EMBL" id="BNJK01000001">
    <property type="protein sequence ID" value="GHO95436.1"/>
    <property type="molecule type" value="Genomic_DNA"/>
</dbReference>
<evidence type="ECO:0000313" key="2">
    <source>
        <dbReference type="Proteomes" id="UP000597444"/>
    </source>
</evidence>
<organism evidence="1 2">
    <name type="scientific">Reticulibacter mediterranei</name>
    <dbReference type="NCBI Taxonomy" id="2778369"/>
    <lineage>
        <taxon>Bacteria</taxon>
        <taxon>Bacillati</taxon>
        <taxon>Chloroflexota</taxon>
        <taxon>Ktedonobacteria</taxon>
        <taxon>Ktedonobacterales</taxon>
        <taxon>Reticulibacteraceae</taxon>
        <taxon>Reticulibacter</taxon>
    </lineage>
</organism>
<dbReference type="AlphaFoldDB" id="A0A8J3IUD0"/>
<sequence length="95" mass="10955">MGKEQMMWALIRIRLNVAEIDLDCCGECSPFVNVWAEIGRTLVACDWTCLMTREHMQDIWDALVEAEYPGFQVADRVLFEEYWQAMRGGGHAQVV</sequence>
<proteinExistence type="predicted"/>
<reference evidence="1" key="1">
    <citation type="submission" date="2020-10" db="EMBL/GenBank/DDBJ databases">
        <title>Taxonomic study of unclassified bacteria belonging to the class Ktedonobacteria.</title>
        <authorList>
            <person name="Yabe S."/>
            <person name="Wang C.M."/>
            <person name="Zheng Y."/>
            <person name="Sakai Y."/>
            <person name="Cavaletti L."/>
            <person name="Monciardini P."/>
            <person name="Donadio S."/>
        </authorList>
    </citation>
    <scope>NUCLEOTIDE SEQUENCE</scope>
    <source>
        <strain evidence="1">ID150040</strain>
    </source>
</reference>
<gene>
    <name evidence="1" type="ORF">KSF_054840</name>
</gene>
<dbReference type="RefSeq" id="WP_220206113.1">
    <property type="nucleotide sequence ID" value="NZ_BNJK01000001.1"/>
</dbReference>
<evidence type="ECO:0000313" key="1">
    <source>
        <dbReference type="EMBL" id="GHO95436.1"/>
    </source>
</evidence>
<accession>A0A8J3IUD0</accession>
<dbReference type="Proteomes" id="UP000597444">
    <property type="component" value="Unassembled WGS sequence"/>
</dbReference>